<comment type="subcellular location">
    <subcellularLocation>
        <location evidence="12">Cytoplasm</location>
    </subcellularLocation>
</comment>
<feature type="binding site" evidence="14">
    <location>
        <begin position="180"/>
        <end position="182"/>
    </location>
    <ligand>
        <name>ATP</name>
        <dbReference type="ChEBI" id="CHEBI:30616"/>
    </ligand>
</feature>
<keyword evidence="11 12" id="KW-0961">Cell wall biogenesis/degradation</keyword>
<evidence type="ECO:0000256" key="1">
    <source>
        <dbReference type="ARBA" id="ARBA00001936"/>
    </source>
</evidence>
<dbReference type="InterPro" id="IPR005905">
    <property type="entry name" value="D_ala_D_ala"/>
</dbReference>
<dbReference type="NCBIfam" id="NF002528">
    <property type="entry name" value="PRK01966.1-4"/>
    <property type="match status" value="1"/>
</dbReference>
<keyword evidence="6 16" id="KW-0067">ATP-binding</keyword>
<dbReference type="GO" id="GO:0008360">
    <property type="term" value="P:regulation of cell shape"/>
    <property type="evidence" value="ECO:0007669"/>
    <property type="project" value="UniProtKB-KW"/>
</dbReference>
<comment type="cofactor">
    <cofactor evidence="1">
        <name>Mn(2+)</name>
        <dbReference type="ChEBI" id="CHEBI:29035"/>
    </cofactor>
</comment>
<evidence type="ECO:0000256" key="5">
    <source>
        <dbReference type="ARBA" id="ARBA00022741"/>
    </source>
</evidence>
<evidence type="ECO:0000256" key="9">
    <source>
        <dbReference type="ARBA" id="ARBA00022984"/>
    </source>
</evidence>
<keyword evidence="12" id="KW-0963">Cytoplasm</keyword>
<feature type="active site" evidence="13">
    <location>
        <position position="328"/>
    </location>
</feature>
<keyword evidence="3 12" id="KW-0436">Ligase</keyword>
<dbReference type="EC" id="6.3.2.4" evidence="12"/>
<feature type="active site" evidence="13">
    <location>
        <position position="188"/>
    </location>
</feature>
<keyword evidence="5 14" id="KW-0547">Nucleotide-binding</keyword>
<evidence type="ECO:0000256" key="4">
    <source>
        <dbReference type="ARBA" id="ARBA00022723"/>
    </source>
</evidence>
<dbReference type="HAMAP" id="MF_00047">
    <property type="entry name" value="Dala_Dala_lig"/>
    <property type="match status" value="1"/>
</dbReference>
<feature type="binding site" evidence="15">
    <location>
        <position position="317"/>
    </location>
    <ligand>
        <name>Mg(2+)</name>
        <dbReference type="ChEBI" id="CHEBI:18420"/>
        <label>1</label>
    </ligand>
</feature>
<evidence type="ECO:0000313" key="18">
    <source>
        <dbReference type="EMBL" id="KRM31536.1"/>
    </source>
</evidence>
<dbReference type="InterPro" id="IPR016185">
    <property type="entry name" value="PreATP-grasp_dom_sf"/>
</dbReference>
<evidence type="ECO:0000256" key="3">
    <source>
        <dbReference type="ARBA" id="ARBA00022598"/>
    </source>
</evidence>
<feature type="domain" description="ATP-grasp" evidence="17">
    <location>
        <begin position="139"/>
        <end position="350"/>
    </location>
</feature>
<dbReference type="Proteomes" id="UP000051236">
    <property type="component" value="Unassembled WGS sequence"/>
</dbReference>
<dbReference type="PROSITE" id="PS00843">
    <property type="entry name" value="DALA_DALA_LIGASE_1"/>
    <property type="match status" value="1"/>
</dbReference>
<feature type="binding site" evidence="15">
    <location>
        <position position="317"/>
    </location>
    <ligand>
        <name>Mg(2+)</name>
        <dbReference type="ChEBI" id="CHEBI:18420"/>
        <label>2</label>
    </ligand>
</feature>
<evidence type="ECO:0000256" key="8">
    <source>
        <dbReference type="ARBA" id="ARBA00022960"/>
    </source>
</evidence>
<reference evidence="18 19" key="1">
    <citation type="journal article" date="2015" name="Genome Announc.">
        <title>Expanding the biotechnology potential of lactobacilli through comparative genomics of 213 strains and associated genera.</title>
        <authorList>
            <person name="Sun Z."/>
            <person name="Harris H.M."/>
            <person name="McCann A."/>
            <person name="Guo C."/>
            <person name="Argimon S."/>
            <person name="Zhang W."/>
            <person name="Yang X."/>
            <person name="Jeffery I.B."/>
            <person name="Cooney J.C."/>
            <person name="Kagawa T.F."/>
            <person name="Liu W."/>
            <person name="Song Y."/>
            <person name="Salvetti E."/>
            <person name="Wrobel A."/>
            <person name="Rasinkangas P."/>
            <person name="Parkhill J."/>
            <person name="Rea M.C."/>
            <person name="O'Sullivan O."/>
            <person name="Ritari J."/>
            <person name="Douillard F.P."/>
            <person name="Paul Ross R."/>
            <person name="Yang R."/>
            <person name="Briner A.E."/>
            <person name="Felis G.E."/>
            <person name="de Vos W.M."/>
            <person name="Barrangou R."/>
            <person name="Klaenhammer T.R."/>
            <person name="Caufield P.W."/>
            <person name="Cui Y."/>
            <person name="Zhang H."/>
            <person name="O'Toole P.W."/>
        </authorList>
    </citation>
    <scope>NUCLEOTIDE SEQUENCE [LARGE SCALE GENOMIC DNA]</scope>
    <source>
        <strain evidence="18 19">DSM 18527</strain>
    </source>
</reference>
<comment type="cofactor">
    <cofactor evidence="15">
        <name>Mg(2+)</name>
        <dbReference type="ChEBI" id="CHEBI:18420"/>
    </cofactor>
    <cofactor evidence="15">
        <name>Mn(2+)</name>
        <dbReference type="ChEBI" id="CHEBI:29035"/>
    </cofactor>
    <text evidence="15">Binds 2 magnesium or manganese ions per subunit.</text>
</comment>
<dbReference type="GO" id="GO:0071555">
    <property type="term" value="P:cell wall organization"/>
    <property type="evidence" value="ECO:0007669"/>
    <property type="project" value="UniProtKB-KW"/>
</dbReference>
<dbReference type="Pfam" id="PF07478">
    <property type="entry name" value="Dala_Dala_lig_C"/>
    <property type="match status" value="1"/>
</dbReference>
<evidence type="ECO:0000256" key="11">
    <source>
        <dbReference type="ARBA" id="ARBA00023316"/>
    </source>
</evidence>
<feature type="binding site" evidence="14">
    <location>
        <position position="135"/>
    </location>
    <ligand>
        <name>ATP</name>
        <dbReference type="ChEBI" id="CHEBI:30616"/>
    </ligand>
</feature>
<evidence type="ECO:0000256" key="16">
    <source>
        <dbReference type="PROSITE-ProRule" id="PRU00409"/>
    </source>
</evidence>
<evidence type="ECO:0000256" key="10">
    <source>
        <dbReference type="ARBA" id="ARBA00023211"/>
    </source>
</evidence>
<evidence type="ECO:0000313" key="19">
    <source>
        <dbReference type="Proteomes" id="UP000051236"/>
    </source>
</evidence>
<evidence type="ECO:0000256" key="6">
    <source>
        <dbReference type="ARBA" id="ARBA00022840"/>
    </source>
</evidence>
<feature type="active site" evidence="13">
    <location>
        <position position="13"/>
    </location>
</feature>
<evidence type="ECO:0000256" key="13">
    <source>
        <dbReference type="PIRSR" id="PIRSR039102-1"/>
    </source>
</evidence>
<evidence type="ECO:0000259" key="17">
    <source>
        <dbReference type="PROSITE" id="PS50975"/>
    </source>
</evidence>
<comment type="pathway">
    <text evidence="12">Cell wall biogenesis; peptidoglycan biosynthesis.</text>
</comment>
<keyword evidence="7 15" id="KW-0460">Magnesium</keyword>
<keyword evidence="9 12" id="KW-0573">Peptidoglycan synthesis</keyword>
<keyword evidence="10 15" id="KW-0464">Manganese</keyword>
<dbReference type="InterPro" id="IPR011761">
    <property type="entry name" value="ATP-grasp"/>
</dbReference>
<dbReference type="AlphaFoldDB" id="X0PQT3"/>
<dbReference type="PANTHER" id="PTHR23132:SF25">
    <property type="entry name" value="D-ALANINE--D-ALANINE LIGASE A"/>
    <property type="match status" value="1"/>
</dbReference>
<dbReference type="InterPro" id="IPR000291">
    <property type="entry name" value="D-Ala_lig_Van_CS"/>
</dbReference>
<dbReference type="SUPFAM" id="SSF52440">
    <property type="entry name" value="PreATP-grasp domain"/>
    <property type="match status" value="1"/>
</dbReference>
<dbReference type="GO" id="GO:0009252">
    <property type="term" value="P:peptidoglycan biosynthetic process"/>
    <property type="evidence" value="ECO:0007669"/>
    <property type="project" value="UniProtKB-UniRule"/>
</dbReference>
<comment type="similarity">
    <text evidence="2 12">Belongs to the D-alanine--D-alanine ligase family.</text>
</comment>
<evidence type="ECO:0000256" key="15">
    <source>
        <dbReference type="PIRSR" id="PIRSR039102-3"/>
    </source>
</evidence>
<comment type="catalytic activity">
    <reaction evidence="12">
        <text>2 D-alanine + ATP = D-alanyl-D-alanine + ADP + phosphate + H(+)</text>
        <dbReference type="Rhea" id="RHEA:11224"/>
        <dbReference type="ChEBI" id="CHEBI:15378"/>
        <dbReference type="ChEBI" id="CHEBI:30616"/>
        <dbReference type="ChEBI" id="CHEBI:43474"/>
        <dbReference type="ChEBI" id="CHEBI:57416"/>
        <dbReference type="ChEBI" id="CHEBI:57822"/>
        <dbReference type="ChEBI" id="CHEBI:456216"/>
        <dbReference type="EC" id="6.3.2.4"/>
    </reaction>
</comment>
<protein>
    <recommendedName>
        <fullName evidence="12">D-alanine--D-alanine ligase</fullName>
        <ecNumber evidence="12">6.3.2.4</ecNumber>
    </recommendedName>
    <alternativeName>
        <fullName evidence="12">D-Ala-D-Ala ligase</fullName>
    </alternativeName>
    <alternativeName>
        <fullName evidence="12">D-alanylalanine synthetase</fullName>
    </alternativeName>
</protein>
<feature type="binding site" evidence="14">
    <location>
        <begin position="188"/>
        <end position="189"/>
    </location>
    <ligand>
        <name>ATP</name>
        <dbReference type="ChEBI" id="CHEBI:30616"/>
    </ligand>
</feature>
<proteinExistence type="inferred from homology"/>
<dbReference type="GO" id="GO:0005524">
    <property type="term" value="F:ATP binding"/>
    <property type="evidence" value="ECO:0007669"/>
    <property type="project" value="UniProtKB-UniRule"/>
</dbReference>
<dbReference type="InterPro" id="IPR013815">
    <property type="entry name" value="ATP_grasp_subdomain_1"/>
</dbReference>
<dbReference type="SUPFAM" id="SSF56059">
    <property type="entry name" value="Glutathione synthetase ATP-binding domain-like"/>
    <property type="match status" value="1"/>
</dbReference>
<dbReference type="Gene3D" id="3.30.1490.20">
    <property type="entry name" value="ATP-grasp fold, A domain"/>
    <property type="match status" value="1"/>
</dbReference>
<dbReference type="Gene3D" id="3.40.50.20">
    <property type="match status" value="1"/>
</dbReference>
<feature type="binding site" evidence="14">
    <location>
        <begin position="223"/>
        <end position="231"/>
    </location>
    <ligand>
        <name>ATP</name>
        <dbReference type="ChEBI" id="CHEBI:30616"/>
    </ligand>
</feature>
<organism evidence="18 19">
    <name type="scientific">Agrilactobacillus composti DSM 18527 = JCM 14202</name>
    <dbReference type="NCBI Taxonomy" id="1423734"/>
    <lineage>
        <taxon>Bacteria</taxon>
        <taxon>Bacillati</taxon>
        <taxon>Bacillota</taxon>
        <taxon>Bacilli</taxon>
        <taxon>Lactobacillales</taxon>
        <taxon>Lactobacillaceae</taxon>
        <taxon>Agrilactobacillus</taxon>
    </lineage>
</organism>
<dbReference type="GO" id="GO:0046872">
    <property type="term" value="F:metal ion binding"/>
    <property type="evidence" value="ECO:0007669"/>
    <property type="project" value="UniProtKB-KW"/>
</dbReference>
<dbReference type="STRING" id="1423734.FC83_GL000597"/>
<dbReference type="InterPro" id="IPR011127">
    <property type="entry name" value="Dala_Dala_lig_N"/>
</dbReference>
<dbReference type="OrthoDB" id="9813261at2"/>
<comment type="function">
    <text evidence="12">Cell wall formation.</text>
</comment>
<dbReference type="RefSeq" id="WP_035452036.1">
    <property type="nucleotide sequence ID" value="NZ_AZGA01000077.1"/>
</dbReference>
<dbReference type="Gene3D" id="3.30.470.20">
    <property type="entry name" value="ATP-grasp fold, B domain"/>
    <property type="match status" value="1"/>
</dbReference>
<dbReference type="PATRIC" id="fig|1423734.3.peg.603"/>
<gene>
    <name evidence="12" type="primary">ddl</name>
    <name evidence="18" type="ORF">FC83_GL000597</name>
</gene>
<dbReference type="FunFam" id="3.30.470.20:FF:000008">
    <property type="entry name" value="D-alanine--D-alanine ligase"/>
    <property type="match status" value="1"/>
</dbReference>
<dbReference type="PANTHER" id="PTHR23132">
    <property type="entry name" value="D-ALANINE--D-ALANINE LIGASE"/>
    <property type="match status" value="1"/>
</dbReference>
<keyword evidence="19" id="KW-1185">Reference proteome</keyword>
<dbReference type="PROSITE" id="PS50975">
    <property type="entry name" value="ATP_GRASP"/>
    <property type="match status" value="1"/>
</dbReference>
<evidence type="ECO:0000256" key="7">
    <source>
        <dbReference type="ARBA" id="ARBA00022842"/>
    </source>
</evidence>
<feature type="binding site" evidence="15">
    <location>
        <position position="304"/>
    </location>
    <ligand>
        <name>Mg(2+)</name>
        <dbReference type="ChEBI" id="CHEBI:18420"/>
        <label>1</label>
    </ligand>
</feature>
<evidence type="ECO:0000256" key="14">
    <source>
        <dbReference type="PIRSR" id="PIRSR039102-2"/>
    </source>
</evidence>
<name>X0PQT3_9LACO</name>
<dbReference type="Pfam" id="PF01820">
    <property type="entry name" value="Dala_Dala_lig_N"/>
    <property type="match status" value="1"/>
</dbReference>
<accession>X0PQT3</accession>
<dbReference type="UniPathway" id="UPA00219"/>
<evidence type="ECO:0000256" key="2">
    <source>
        <dbReference type="ARBA" id="ARBA00010871"/>
    </source>
</evidence>
<feature type="binding site" evidence="14">
    <location>
        <begin position="316"/>
        <end position="317"/>
    </location>
    <ligand>
        <name>ATP</name>
        <dbReference type="ChEBI" id="CHEBI:30616"/>
    </ligand>
</feature>
<keyword evidence="8 12" id="KW-0133">Cell shape</keyword>
<comment type="caution">
    <text evidence="18">The sequence shown here is derived from an EMBL/GenBank/DDBJ whole genome shotgun (WGS) entry which is preliminary data.</text>
</comment>
<dbReference type="GO" id="GO:0008716">
    <property type="term" value="F:D-alanine-D-alanine ligase activity"/>
    <property type="evidence" value="ECO:0007669"/>
    <property type="project" value="UniProtKB-UniRule"/>
</dbReference>
<keyword evidence="4 15" id="KW-0479">Metal-binding</keyword>
<dbReference type="InterPro" id="IPR011095">
    <property type="entry name" value="Dala_Dala_lig_C"/>
</dbReference>
<evidence type="ECO:0000256" key="12">
    <source>
        <dbReference type="HAMAP-Rule" id="MF_00047"/>
    </source>
</evidence>
<dbReference type="GO" id="GO:0005829">
    <property type="term" value="C:cytosol"/>
    <property type="evidence" value="ECO:0007669"/>
    <property type="project" value="TreeGrafter"/>
</dbReference>
<dbReference type="NCBIfam" id="TIGR01205">
    <property type="entry name" value="D_ala_D_alaTIGR"/>
    <property type="match status" value="1"/>
</dbReference>
<dbReference type="PIRSF" id="PIRSF039102">
    <property type="entry name" value="Ddl/VanB"/>
    <property type="match status" value="1"/>
</dbReference>
<dbReference type="EMBL" id="AZGA01000077">
    <property type="protein sequence ID" value="KRM31536.1"/>
    <property type="molecule type" value="Genomic_DNA"/>
</dbReference>
<dbReference type="eggNOG" id="COG1181">
    <property type="taxonomic scope" value="Bacteria"/>
</dbReference>
<sequence>MRIYLLYGGRSAEHDISILSAFSLVSEISYQTHEVVPVYITKKGAFIAGALLKQPLQSEKQLHLIAADKASYQDPDGQSTGVLANPYDFDKDNSIVFPMLHGTNGEDGTIQGFLDVLDIPYVGDGVMASATGMDKIISKLVFQEAGIPQVPFEGILYNDWVADATGILNRVSGSLLPPLFVKPANAGSSIGISMIAAEQLKDTTALKEAIQFAFKYDDRVIVEQGVPDAREIELAILGNKDVNVSNPGEIGKDRTFYDFNAKFVDGTTKLIIPAPVDADVKAQIQDYGKRAYIAIGGSGLARVDFFLSTSNEVYLNEVQTMPGFTKYSMYPYLWQEMGLRYKDLIDELINLGLERYQTKKDIEANF</sequence>